<dbReference type="AlphaFoldDB" id="A0A9W7A870"/>
<keyword evidence="3" id="KW-1185">Reference proteome</keyword>
<evidence type="ECO:0000256" key="1">
    <source>
        <dbReference type="SAM" id="MobiDB-lite"/>
    </source>
</evidence>
<proteinExistence type="predicted"/>
<dbReference type="Proteomes" id="UP001165082">
    <property type="component" value="Unassembled WGS sequence"/>
</dbReference>
<gene>
    <name evidence="2" type="ORF">TrRE_jg11241</name>
</gene>
<organism evidence="2 3">
    <name type="scientific">Triparma retinervis</name>
    <dbReference type="NCBI Taxonomy" id="2557542"/>
    <lineage>
        <taxon>Eukaryota</taxon>
        <taxon>Sar</taxon>
        <taxon>Stramenopiles</taxon>
        <taxon>Ochrophyta</taxon>
        <taxon>Bolidophyceae</taxon>
        <taxon>Parmales</taxon>
        <taxon>Triparmaceae</taxon>
        <taxon>Triparma</taxon>
    </lineage>
</organism>
<comment type="caution">
    <text evidence="2">The sequence shown here is derived from an EMBL/GenBank/DDBJ whole genome shotgun (WGS) entry which is preliminary data.</text>
</comment>
<protein>
    <submittedName>
        <fullName evidence="2">Uncharacterized protein</fullName>
    </submittedName>
</protein>
<sequence length="139" mass="15407">MGSVEDAKKKQKRKEIPYRDPDSSSYAIAVGRTITAKGMAKIRIESDNEFDDARPTQFINHHIPGEFAVSTASSKGNLFVFDPRHNEKTVAKLMTQDSKKNIKVIEIYVGAAPFLAAHGFAGEVGEELPRVMEMAKVRV</sequence>
<feature type="compositionally biased region" description="Basic and acidic residues" evidence="1">
    <location>
        <begin position="1"/>
        <end position="22"/>
    </location>
</feature>
<name>A0A9W7A870_9STRA</name>
<accession>A0A9W7A870</accession>
<dbReference type="EMBL" id="BRXZ01006667">
    <property type="protein sequence ID" value="GMH64403.1"/>
    <property type="molecule type" value="Genomic_DNA"/>
</dbReference>
<evidence type="ECO:0000313" key="2">
    <source>
        <dbReference type="EMBL" id="GMH64403.1"/>
    </source>
</evidence>
<reference evidence="2" key="1">
    <citation type="submission" date="2022-07" db="EMBL/GenBank/DDBJ databases">
        <title>Genome analysis of Parmales, a sister group of diatoms, reveals the evolutionary specialization of diatoms from phago-mixotrophs to photoautotrophs.</title>
        <authorList>
            <person name="Ban H."/>
            <person name="Sato S."/>
            <person name="Yoshikawa S."/>
            <person name="Kazumasa Y."/>
            <person name="Nakamura Y."/>
            <person name="Ichinomiya M."/>
            <person name="Saitoh K."/>
            <person name="Sato N."/>
            <person name="Blanc-Mathieu R."/>
            <person name="Endo H."/>
            <person name="Kuwata A."/>
            <person name="Ogata H."/>
        </authorList>
    </citation>
    <scope>NUCLEOTIDE SEQUENCE</scope>
</reference>
<feature type="region of interest" description="Disordered" evidence="1">
    <location>
        <begin position="1"/>
        <end position="23"/>
    </location>
</feature>
<evidence type="ECO:0000313" key="3">
    <source>
        <dbReference type="Proteomes" id="UP001165082"/>
    </source>
</evidence>